<name>A0A7W8E906_9BACT</name>
<sequence length="62" mass="7405">MDDELFRRIFPIEKTVPFVEECHKQARYDGVRAVSPLPGSEGGKQRRFPWKWCEISDWLYTC</sequence>
<proteinExistence type="predicted"/>
<reference evidence="1 2" key="1">
    <citation type="submission" date="2020-08" db="EMBL/GenBank/DDBJ databases">
        <title>Genomic Encyclopedia of Type Strains, Phase IV (KMG-V): Genome sequencing to study the core and pangenomes of soil and plant-associated prokaryotes.</title>
        <authorList>
            <person name="Whitman W."/>
        </authorList>
    </citation>
    <scope>NUCLEOTIDE SEQUENCE [LARGE SCALE GENOMIC DNA]</scope>
    <source>
        <strain evidence="1 2">X5P3</strain>
    </source>
</reference>
<evidence type="ECO:0000313" key="2">
    <source>
        <dbReference type="Proteomes" id="UP000584867"/>
    </source>
</evidence>
<evidence type="ECO:0000313" key="1">
    <source>
        <dbReference type="EMBL" id="MBB5063993.1"/>
    </source>
</evidence>
<dbReference type="Proteomes" id="UP000584867">
    <property type="component" value="Unassembled WGS sequence"/>
</dbReference>
<gene>
    <name evidence="1" type="ORF">HDF15_002341</name>
</gene>
<protein>
    <submittedName>
        <fullName evidence="1">Uncharacterized protein</fullName>
    </submittedName>
</protein>
<dbReference type="RefSeq" id="WP_184255557.1">
    <property type="nucleotide sequence ID" value="NZ_JACHIO010000008.1"/>
</dbReference>
<dbReference type="EMBL" id="JACHIO010000008">
    <property type="protein sequence ID" value="MBB5063993.1"/>
    <property type="molecule type" value="Genomic_DNA"/>
</dbReference>
<dbReference type="AlphaFoldDB" id="A0A7W8E906"/>
<accession>A0A7W8E906</accession>
<comment type="caution">
    <text evidence="1">The sequence shown here is derived from an EMBL/GenBank/DDBJ whole genome shotgun (WGS) entry which is preliminary data.</text>
</comment>
<organism evidence="1 2">
    <name type="scientific">Granulicella mallensis</name>
    <dbReference type="NCBI Taxonomy" id="940614"/>
    <lineage>
        <taxon>Bacteria</taxon>
        <taxon>Pseudomonadati</taxon>
        <taxon>Acidobacteriota</taxon>
        <taxon>Terriglobia</taxon>
        <taxon>Terriglobales</taxon>
        <taxon>Acidobacteriaceae</taxon>
        <taxon>Granulicella</taxon>
    </lineage>
</organism>